<reference evidence="6 7" key="1">
    <citation type="submission" date="2024-06" db="EMBL/GenBank/DDBJ databases">
        <title>The Natural Products Discovery Center: Release of the First 8490 Sequenced Strains for Exploring Actinobacteria Biosynthetic Diversity.</title>
        <authorList>
            <person name="Kalkreuter E."/>
            <person name="Kautsar S.A."/>
            <person name="Yang D."/>
            <person name="Bader C.D."/>
            <person name="Teijaro C.N."/>
            <person name="Fluegel L."/>
            <person name="Davis C.M."/>
            <person name="Simpson J.R."/>
            <person name="Lauterbach L."/>
            <person name="Steele A.D."/>
            <person name="Gui C."/>
            <person name="Meng S."/>
            <person name="Li G."/>
            <person name="Viehrig K."/>
            <person name="Ye F."/>
            <person name="Su P."/>
            <person name="Kiefer A.F."/>
            <person name="Nichols A."/>
            <person name="Cepeda A.J."/>
            <person name="Yan W."/>
            <person name="Fan B."/>
            <person name="Jiang Y."/>
            <person name="Adhikari A."/>
            <person name="Zheng C.-J."/>
            <person name="Schuster L."/>
            <person name="Cowan T.M."/>
            <person name="Smanski M.J."/>
            <person name="Chevrette M.G."/>
            <person name="De Carvalho L.P.S."/>
            <person name="Shen B."/>
        </authorList>
    </citation>
    <scope>NUCLEOTIDE SEQUENCE [LARGE SCALE GENOMIC DNA]</scope>
    <source>
        <strain evidence="6 7">NPDC000837</strain>
    </source>
</reference>
<evidence type="ECO:0000313" key="7">
    <source>
        <dbReference type="Proteomes" id="UP001445472"/>
    </source>
</evidence>
<dbReference type="EMBL" id="JBEPBX010000027">
    <property type="protein sequence ID" value="MER6616673.1"/>
    <property type="molecule type" value="Genomic_DNA"/>
</dbReference>
<evidence type="ECO:0000256" key="1">
    <source>
        <dbReference type="ARBA" id="ARBA00022723"/>
    </source>
</evidence>
<dbReference type="Pfam" id="PF01258">
    <property type="entry name" value="zf-dskA_traR"/>
    <property type="match status" value="1"/>
</dbReference>
<keyword evidence="2" id="KW-0863">Zinc-finger</keyword>
<evidence type="ECO:0000313" key="6">
    <source>
        <dbReference type="EMBL" id="MER6616673.1"/>
    </source>
</evidence>
<keyword evidence="1" id="KW-0479">Metal-binding</keyword>
<evidence type="ECO:0000259" key="5">
    <source>
        <dbReference type="Pfam" id="PF01258"/>
    </source>
</evidence>
<protein>
    <submittedName>
        <fullName evidence="6">TraR/DksA C4-type zinc finger protein</fullName>
    </submittedName>
</protein>
<evidence type="ECO:0000256" key="3">
    <source>
        <dbReference type="ARBA" id="ARBA00022833"/>
    </source>
</evidence>
<accession>A0ABV1V0W7</accession>
<feature type="zinc finger region" description="dksA C4-type" evidence="4">
    <location>
        <begin position="89"/>
        <end position="113"/>
    </location>
</feature>
<organism evidence="6 7">
    <name type="scientific">Streptomyces xantholiticus</name>
    <dbReference type="NCBI Taxonomy" id="68285"/>
    <lineage>
        <taxon>Bacteria</taxon>
        <taxon>Bacillati</taxon>
        <taxon>Actinomycetota</taxon>
        <taxon>Actinomycetes</taxon>
        <taxon>Kitasatosporales</taxon>
        <taxon>Streptomycetaceae</taxon>
        <taxon>Streptomyces</taxon>
    </lineage>
</organism>
<name>A0ABV1V0W7_9ACTN</name>
<evidence type="ECO:0000256" key="4">
    <source>
        <dbReference type="PROSITE-ProRule" id="PRU00510"/>
    </source>
</evidence>
<dbReference type="PANTHER" id="PTHR33823:SF4">
    <property type="entry name" value="GENERAL STRESS PROTEIN 16O"/>
    <property type="match status" value="1"/>
</dbReference>
<keyword evidence="7" id="KW-1185">Reference proteome</keyword>
<comment type="caution">
    <text evidence="6">The sequence shown here is derived from an EMBL/GenBank/DDBJ whole genome shotgun (WGS) entry which is preliminary data.</text>
</comment>
<sequence>MNNRIAETVAAHLSADDLAALRESLREQRAFRLEQLARFARSSRADRAIRRRSASQLEVQVKLIASARMVLADVEAALERMDGGRYGSCHLCTHPIHLDRLAVVPQARYCGRCQQVREAGR</sequence>
<dbReference type="SUPFAM" id="SSF57716">
    <property type="entry name" value="Glucocorticoid receptor-like (DNA-binding domain)"/>
    <property type="match status" value="1"/>
</dbReference>
<dbReference type="Proteomes" id="UP001445472">
    <property type="component" value="Unassembled WGS sequence"/>
</dbReference>
<dbReference type="PANTHER" id="PTHR33823">
    <property type="entry name" value="RNA POLYMERASE-BINDING TRANSCRIPTION FACTOR DKSA-RELATED"/>
    <property type="match status" value="1"/>
</dbReference>
<gene>
    <name evidence="6" type="ORF">ABT276_25515</name>
</gene>
<dbReference type="Gene3D" id="1.20.120.910">
    <property type="entry name" value="DksA, coiled-coil domain"/>
    <property type="match status" value="1"/>
</dbReference>
<dbReference type="PROSITE" id="PS51128">
    <property type="entry name" value="ZF_DKSA_2"/>
    <property type="match status" value="1"/>
</dbReference>
<proteinExistence type="predicted"/>
<evidence type="ECO:0000256" key="2">
    <source>
        <dbReference type="ARBA" id="ARBA00022771"/>
    </source>
</evidence>
<keyword evidence="3" id="KW-0862">Zinc</keyword>
<dbReference type="RefSeq" id="WP_351977979.1">
    <property type="nucleotide sequence ID" value="NZ_JBEPBX010000027.1"/>
</dbReference>
<dbReference type="InterPro" id="IPR000962">
    <property type="entry name" value="Znf_DskA_TraR"/>
</dbReference>
<feature type="domain" description="Zinc finger DksA/TraR C4-type" evidence="5">
    <location>
        <begin position="84"/>
        <end position="118"/>
    </location>
</feature>